<feature type="domain" description="Histidine kinase" evidence="15">
    <location>
        <begin position="242"/>
        <end position="459"/>
    </location>
</feature>
<dbReference type="Proteomes" id="UP000032512">
    <property type="component" value="Unassembled WGS sequence"/>
</dbReference>
<dbReference type="SMART" id="SM00304">
    <property type="entry name" value="HAMP"/>
    <property type="match status" value="1"/>
</dbReference>
<evidence type="ECO:0000256" key="11">
    <source>
        <dbReference type="ARBA" id="ARBA00022989"/>
    </source>
</evidence>
<dbReference type="RefSeq" id="WP_044392146.1">
    <property type="nucleotide sequence ID" value="NZ_JXIQ01000036.1"/>
</dbReference>
<evidence type="ECO:0000256" key="12">
    <source>
        <dbReference type="ARBA" id="ARBA00023012"/>
    </source>
</evidence>
<dbReference type="InterPro" id="IPR003660">
    <property type="entry name" value="HAMP_dom"/>
</dbReference>
<keyword evidence="13 14" id="KW-0472">Membrane</keyword>
<dbReference type="SMART" id="SM00387">
    <property type="entry name" value="HATPase_c"/>
    <property type="match status" value="1"/>
</dbReference>
<dbReference type="InterPro" id="IPR050398">
    <property type="entry name" value="HssS/ArlS-like"/>
</dbReference>
<evidence type="ECO:0000256" key="13">
    <source>
        <dbReference type="ARBA" id="ARBA00023136"/>
    </source>
</evidence>
<dbReference type="PRINTS" id="PR00344">
    <property type="entry name" value="BCTRLSENSOR"/>
</dbReference>
<dbReference type="EMBL" id="JXIQ01000036">
    <property type="protein sequence ID" value="KIY22818.1"/>
    <property type="molecule type" value="Genomic_DNA"/>
</dbReference>
<dbReference type="PANTHER" id="PTHR45528:SF1">
    <property type="entry name" value="SENSOR HISTIDINE KINASE CPXA"/>
    <property type="match status" value="1"/>
</dbReference>
<evidence type="ECO:0000256" key="4">
    <source>
        <dbReference type="ARBA" id="ARBA00022475"/>
    </source>
</evidence>
<dbReference type="EC" id="2.7.13.3" evidence="3"/>
<dbReference type="InterPro" id="IPR004358">
    <property type="entry name" value="Sig_transdc_His_kin-like_C"/>
</dbReference>
<comment type="subcellular location">
    <subcellularLocation>
        <location evidence="2">Cell membrane</location>
        <topology evidence="2">Multi-pass membrane protein</topology>
    </subcellularLocation>
</comment>
<comment type="caution">
    <text evidence="17">The sequence shown here is derived from an EMBL/GenBank/DDBJ whole genome shotgun (WGS) entry which is preliminary data.</text>
</comment>
<dbReference type="Gene3D" id="6.10.340.10">
    <property type="match status" value="1"/>
</dbReference>
<dbReference type="PROSITE" id="PS50885">
    <property type="entry name" value="HAMP"/>
    <property type="match status" value="1"/>
</dbReference>
<evidence type="ECO:0000313" key="17">
    <source>
        <dbReference type="EMBL" id="KIY22818.1"/>
    </source>
</evidence>
<proteinExistence type="predicted"/>
<dbReference type="Gene3D" id="1.10.287.130">
    <property type="match status" value="1"/>
</dbReference>
<keyword evidence="7 14" id="KW-0812">Transmembrane</keyword>
<dbReference type="InterPro" id="IPR005467">
    <property type="entry name" value="His_kinase_dom"/>
</dbReference>
<dbReference type="FunFam" id="1.10.287.130:FF:000001">
    <property type="entry name" value="Two-component sensor histidine kinase"/>
    <property type="match status" value="1"/>
</dbReference>
<protein>
    <recommendedName>
        <fullName evidence="3">histidine kinase</fullName>
        <ecNumber evidence="3">2.7.13.3</ecNumber>
    </recommendedName>
</protein>
<dbReference type="Pfam" id="PF02518">
    <property type="entry name" value="HATPase_c"/>
    <property type="match status" value="1"/>
</dbReference>
<keyword evidence="5" id="KW-0597">Phosphoprotein</keyword>
<dbReference type="Gene3D" id="3.30.565.10">
    <property type="entry name" value="Histidine kinase-like ATPase, C-terminal domain"/>
    <property type="match status" value="1"/>
</dbReference>
<dbReference type="InterPro" id="IPR036097">
    <property type="entry name" value="HisK_dim/P_sf"/>
</dbReference>
<dbReference type="Pfam" id="PF00512">
    <property type="entry name" value="HisKA"/>
    <property type="match status" value="1"/>
</dbReference>
<keyword evidence="9 17" id="KW-0418">Kinase</keyword>
<dbReference type="CDD" id="cd00082">
    <property type="entry name" value="HisKA"/>
    <property type="match status" value="1"/>
</dbReference>
<organism evidence="17 18">
    <name type="scientific">Mesobacillus subterraneus</name>
    <dbReference type="NCBI Taxonomy" id="285983"/>
    <lineage>
        <taxon>Bacteria</taxon>
        <taxon>Bacillati</taxon>
        <taxon>Bacillota</taxon>
        <taxon>Bacilli</taxon>
        <taxon>Bacillales</taxon>
        <taxon>Bacillaceae</taxon>
        <taxon>Mesobacillus</taxon>
    </lineage>
</organism>
<keyword evidence="4" id="KW-1003">Cell membrane</keyword>
<dbReference type="FunFam" id="3.30.565.10:FF:000006">
    <property type="entry name" value="Sensor histidine kinase WalK"/>
    <property type="match status" value="1"/>
</dbReference>
<evidence type="ECO:0000256" key="10">
    <source>
        <dbReference type="ARBA" id="ARBA00022840"/>
    </source>
</evidence>
<dbReference type="GO" id="GO:0005524">
    <property type="term" value="F:ATP binding"/>
    <property type="evidence" value="ECO:0007669"/>
    <property type="project" value="UniProtKB-KW"/>
</dbReference>
<evidence type="ECO:0000256" key="5">
    <source>
        <dbReference type="ARBA" id="ARBA00022553"/>
    </source>
</evidence>
<dbReference type="SMART" id="SM00388">
    <property type="entry name" value="HisKA"/>
    <property type="match status" value="1"/>
</dbReference>
<keyword evidence="6" id="KW-0808">Transferase</keyword>
<evidence type="ECO:0000256" key="1">
    <source>
        <dbReference type="ARBA" id="ARBA00000085"/>
    </source>
</evidence>
<evidence type="ECO:0000256" key="9">
    <source>
        <dbReference type="ARBA" id="ARBA00022777"/>
    </source>
</evidence>
<dbReference type="PATRIC" id="fig|285983.3.peg.3812"/>
<dbReference type="GO" id="GO:0000155">
    <property type="term" value="F:phosphorelay sensor kinase activity"/>
    <property type="evidence" value="ECO:0007669"/>
    <property type="project" value="InterPro"/>
</dbReference>
<dbReference type="SUPFAM" id="SSF158472">
    <property type="entry name" value="HAMP domain-like"/>
    <property type="match status" value="1"/>
</dbReference>
<evidence type="ECO:0000256" key="7">
    <source>
        <dbReference type="ARBA" id="ARBA00022692"/>
    </source>
</evidence>
<dbReference type="PROSITE" id="PS50109">
    <property type="entry name" value="HIS_KIN"/>
    <property type="match status" value="1"/>
</dbReference>
<dbReference type="SUPFAM" id="SSF55874">
    <property type="entry name" value="ATPase domain of HSP90 chaperone/DNA topoisomerase II/histidine kinase"/>
    <property type="match status" value="1"/>
</dbReference>
<feature type="domain" description="HAMP" evidence="16">
    <location>
        <begin position="182"/>
        <end position="234"/>
    </location>
</feature>
<evidence type="ECO:0000313" key="18">
    <source>
        <dbReference type="Proteomes" id="UP000032512"/>
    </source>
</evidence>
<keyword evidence="8" id="KW-0547">Nucleotide-binding</keyword>
<dbReference type="AlphaFoldDB" id="A0A0D6ZE07"/>
<reference evidence="17 18" key="1">
    <citation type="submission" date="2015-01" db="EMBL/GenBank/DDBJ databases">
        <title>Draft genome sequences of the supercritical CO2 tolerant bacteria Bacillus subterraneus MITOT1 and Bacillus cereus MIT0214.</title>
        <authorList>
            <person name="Peet K.C."/>
            <person name="Thompson J.R."/>
        </authorList>
    </citation>
    <scope>NUCLEOTIDE SEQUENCE [LARGE SCALE GENOMIC DNA]</scope>
    <source>
        <strain evidence="17 18">MITOT1</strain>
    </source>
</reference>
<accession>A0A0D6ZE07</accession>
<comment type="catalytic activity">
    <reaction evidence="1">
        <text>ATP + protein L-histidine = ADP + protein N-phospho-L-histidine.</text>
        <dbReference type="EC" id="2.7.13.3"/>
    </reaction>
</comment>
<keyword evidence="18" id="KW-1185">Reference proteome</keyword>
<feature type="transmembrane region" description="Helical" evidence="14">
    <location>
        <begin position="12"/>
        <end position="37"/>
    </location>
</feature>
<evidence type="ECO:0000259" key="16">
    <source>
        <dbReference type="PROSITE" id="PS50885"/>
    </source>
</evidence>
<dbReference type="OrthoDB" id="9813151at2"/>
<dbReference type="Pfam" id="PF00672">
    <property type="entry name" value="HAMP"/>
    <property type="match status" value="1"/>
</dbReference>
<gene>
    <name evidence="17" type="ORF">UB32_06290</name>
</gene>
<keyword evidence="12" id="KW-0902">Two-component regulatory system</keyword>
<evidence type="ECO:0000256" key="6">
    <source>
        <dbReference type="ARBA" id="ARBA00022679"/>
    </source>
</evidence>
<keyword evidence="11 14" id="KW-1133">Transmembrane helix</keyword>
<feature type="transmembrane region" description="Helical" evidence="14">
    <location>
        <begin position="154"/>
        <end position="180"/>
    </location>
</feature>
<dbReference type="SUPFAM" id="SSF47384">
    <property type="entry name" value="Homodimeric domain of signal transducing histidine kinase"/>
    <property type="match status" value="1"/>
</dbReference>
<name>A0A0D6ZE07_9BACI</name>
<dbReference type="CDD" id="cd06225">
    <property type="entry name" value="HAMP"/>
    <property type="match status" value="1"/>
</dbReference>
<dbReference type="GO" id="GO:0005886">
    <property type="term" value="C:plasma membrane"/>
    <property type="evidence" value="ECO:0007669"/>
    <property type="project" value="UniProtKB-SubCell"/>
</dbReference>
<sequence length="468" mass="53274">MKWYSIFRSVSFKIGLVFSVVFIALLMIFGFTMYGMFTNIVVDYSKQELVARGNNHASILENNFDKATIDHVILMEKTVPTEVLITDSAGKIIGSSTVPDKEMLEHLDPASDLKEGKIVVSDWRKHKYLISVSPIGNGEGYLYMYYPSSILRDIVFTMNVLIISASIGIFLLAFGLIGFLSRRLTKPLLQMEEATMKMSQGKYRQNILYKGDDEIARLGSSIQTLGEQLQYYEDSRNQFLSAVSHEIRTPLTYIKGYSDVLKKGLVKDPEEQLQYLDIINREAQRITFMINDLFEMSKLQVGQFELNKERADINTIIERVFESLKPAAQKKGLEISIELGKNLPNLFIDVHRMEQVFYNLIENGIKYSNEGSVAITSFLRKEFIVIEVRDTGLGIPEQDLPRIWERFYRVDQSRTRKTGGTGLGLYVVKQIIEAHDGDIQVESMEKKGSIFTIYLKPIGDSHGKNIGS</sequence>
<evidence type="ECO:0000256" key="2">
    <source>
        <dbReference type="ARBA" id="ARBA00004651"/>
    </source>
</evidence>
<evidence type="ECO:0000256" key="14">
    <source>
        <dbReference type="SAM" id="Phobius"/>
    </source>
</evidence>
<dbReference type="InterPro" id="IPR003661">
    <property type="entry name" value="HisK_dim/P_dom"/>
</dbReference>
<dbReference type="PANTHER" id="PTHR45528">
    <property type="entry name" value="SENSOR HISTIDINE KINASE CPXA"/>
    <property type="match status" value="1"/>
</dbReference>
<dbReference type="CDD" id="cd00075">
    <property type="entry name" value="HATPase"/>
    <property type="match status" value="1"/>
</dbReference>
<evidence type="ECO:0000259" key="15">
    <source>
        <dbReference type="PROSITE" id="PS50109"/>
    </source>
</evidence>
<evidence type="ECO:0000256" key="8">
    <source>
        <dbReference type="ARBA" id="ARBA00022741"/>
    </source>
</evidence>
<dbReference type="InterPro" id="IPR036890">
    <property type="entry name" value="HATPase_C_sf"/>
</dbReference>
<keyword evidence="10" id="KW-0067">ATP-binding</keyword>
<evidence type="ECO:0000256" key="3">
    <source>
        <dbReference type="ARBA" id="ARBA00012438"/>
    </source>
</evidence>
<dbReference type="InterPro" id="IPR003594">
    <property type="entry name" value="HATPase_dom"/>
</dbReference>